<feature type="coiled-coil region" evidence="1">
    <location>
        <begin position="66"/>
        <end position="107"/>
    </location>
</feature>
<dbReference type="OrthoDB" id="2019614at2759"/>
<proteinExistence type="predicted"/>
<dbReference type="PANTHER" id="PTHR28588:SF1">
    <property type="entry name" value="HAUS AUGMIN-LIKE COMPLEX SUBUNIT 5"/>
    <property type="match status" value="1"/>
</dbReference>
<dbReference type="AlphaFoldDB" id="A0A7I8VJG5"/>
<dbReference type="Proteomes" id="UP000549394">
    <property type="component" value="Unassembled WGS sequence"/>
</dbReference>
<dbReference type="InterPro" id="IPR029131">
    <property type="entry name" value="HAUS5"/>
</dbReference>
<reference evidence="2 3" key="1">
    <citation type="submission" date="2020-08" db="EMBL/GenBank/DDBJ databases">
        <authorList>
            <person name="Hejnol A."/>
        </authorList>
    </citation>
    <scope>NUCLEOTIDE SEQUENCE [LARGE SCALE GENOMIC DNA]</scope>
</reference>
<evidence type="ECO:0000313" key="3">
    <source>
        <dbReference type="Proteomes" id="UP000549394"/>
    </source>
</evidence>
<comment type="caution">
    <text evidence="2">The sequence shown here is derived from an EMBL/GenBank/DDBJ whole genome shotgun (WGS) entry which is preliminary data.</text>
</comment>
<keyword evidence="3" id="KW-1185">Reference proteome</keyword>
<gene>
    <name evidence="2" type="ORF">DGYR_LOCUS4547</name>
</gene>
<dbReference type="GO" id="GO:0070652">
    <property type="term" value="C:HAUS complex"/>
    <property type="evidence" value="ECO:0007669"/>
    <property type="project" value="InterPro"/>
</dbReference>
<organism evidence="2 3">
    <name type="scientific">Dimorphilus gyrociliatus</name>
    <dbReference type="NCBI Taxonomy" id="2664684"/>
    <lineage>
        <taxon>Eukaryota</taxon>
        <taxon>Metazoa</taxon>
        <taxon>Spiralia</taxon>
        <taxon>Lophotrochozoa</taxon>
        <taxon>Annelida</taxon>
        <taxon>Polychaeta</taxon>
        <taxon>Polychaeta incertae sedis</taxon>
        <taxon>Dinophilidae</taxon>
        <taxon>Dimorphilus</taxon>
    </lineage>
</organism>
<protein>
    <submittedName>
        <fullName evidence="2">DgyrCDS4796</fullName>
    </submittedName>
</protein>
<feature type="coiled-coil region" evidence="1">
    <location>
        <begin position="257"/>
        <end position="334"/>
    </location>
</feature>
<accession>A0A7I8VJG5</accession>
<dbReference type="GO" id="GO:0051225">
    <property type="term" value="P:spindle assembly"/>
    <property type="evidence" value="ECO:0007669"/>
    <property type="project" value="InterPro"/>
</dbReference>
<name>A0A7I8VJG5_9ANNE</name>
<dbReference type="GO" id="GO:0005813">
    <property type="term" value="C:centrosome"/>
    <property type="evidence" value="ECO:0007669"/>
    <property type="project" value="TreeGrafter"/>
</dbReference>
<dbReference type="Pfam" id="PF14817">
    <property type="entry name" value="HAUS5"/>
    <property type="match status" value="1"/>
</dbReference>
<evidence type="ECO:0000256" key="1">
    <source>
        <dbReference type="SAM" id="Coils"/>
    </source>
</evidence>
<dbReference type="GO" id="GO:0007098">
    <property type="term" value="P:centrosome cycle"/>
    <property type="evidence" value="ECO:0007669"/>
    <property type="project" value="TreeGrafter"/>
</dbReference>
<dbReference type="EMBL" id="CAJFCJ010000006">
    <property type="protein sequence ID" value="CAD5115856.1"/>
    <property type="molecule type" value="Genomic_DNA"/>
</dbReference>
<sequence length="562" mass="65292">MANAKVLKEWMKNDLHLEKVPEIDPSTFRRKLGTNSMSKAISWLTKHAKSKSKAETTKKLAALSILKENQNKLEAIQDSNKKLKLQMEETKSKNLRLQSDCDLLEKEVFNSNVSNVEELKIKTILLDAFVKKTGELINLLEEMVNALKVRQEKFYVDKHNSCDRNIWIEVEDILKQCEPKVIFEGLLTSTLEANERLKDRTANINILNDAENLKMKYNKGKLEDVSDSNQTLVAVKELIKEADGQFIRTFLDTEKLLNNSTQLQEKFNEKMEKCEKDLVESYSHNGLNTSRELLLSHIHLKSQEAQLQTAEKYKKRMEEKVKNLLSNKLKLEEKHKQIRNFSKAAQKKQKFIQILVKRNDSSSRSLPDWSNVKELIKQIDSLQQSVKDGVLCQQGSLEQELALFIEIDFENILVYDKDELKVINRMDGKKKLLPAYHSLNVCPNIYDSTELLTVMCRMVMFVLFSSVNSIETDTGDESRLKDCCTRLIQTQQEIKENMIIEIVNIVKRNNDLARYLNESQIVSIWWQKPALKIDTGEKINDKSLQQWLYQCFEGILRLRDDK</sequence>
<dbReference type="PANTHER" id="PTHR28588">
    <property type="entry name" value="HAUS AUGMIN-LIKE COMPLEX SUBUNIT 5"/>
    <property type="match status" value="1"/>
</dbReference>
<keyword evidence="1" id="KW-0175">Coiled coil</keyword>
<evidence type="ECO:0000313" key="2">
    <source>
        <dbReference type="EMBL" id="CAD5115856.1"/>
    </source>
</evidence>